<organism evidence="1">
    <name type="scientific">Timema bartmani</name>
    <dbReference type="NCBI Taxonomy" id="61472"/>
    <lineage>
        <taxon>Eukaryota</taxon>
        <taxon>Metazoa</taxon>
        <taxon>Ecdysozoa</taxon>
        <taxon>Arthropoda</taxon>
        <taxon>Hexapoda</taxon>
        <taxon>Insecta</taxon>
        <taxon>Pterygota</taxon>
        <taxon>Neoptera</taxon>
        <taxon>Polyneoptera</taxon>
        <taxon>Phasmatodea</taxon>
        <taxon>Timematodea</taxon>
        <taxon>Timematoidea</taxon>
        <taxon>Timematidae</taxon>
        <taxon>Timema</taxon>
    </lineage>
</organism>
<dbReference type="EMBL" id="OD567363">
    <property type="protein sequence ID" value="CAD7445552.1"/>
    <property type="molecule type" value="Genomic_DNA"/>
</dbReference>
<sequence length="191" mass="21513">MEKAMQEEDGEKLHAADAVQKTVEKLKIITDRSCRLLALRGLLKKLPVVNFDVLKFVFQHFVKHKDVELKFLKFMGKNLCSIYVMDVRRLGMRAEEKWQRGGGLFSGGWASSVLKRAIAFQRSKPGYQRGFPHHVATSPPLAPPKQQTHQFSDMILGFQINLCRDGALNLGPSVQKSDTLPLDRQVTPGAN</sequence>
<protein>
    <submittedName>
        <fullName evidence="1">Uncharacterized protein</fullName>
    </submittedName>
</protein>
<reference evidence="1" key="1">
    <citation type="submission" date="2020-11" db="EMBL/GenBank/DDBJ databases">
        <authorList>
            <person name="Tran Van P."/>
        </authorList>
    </citation>
    <scope>NUCLEOTIDE SEQUENCE</scope>
</reference>
<dbReference type="AlphaFoldDB" id="A0A7R9F1Z0"/>
<proteinExistence type="predicted"/>
<evidence type="ECO:0000313" key="1">
    <source>
        <dbReference type="EMBL" id="CAD7445552.1"/>
    </source>
</evidence>
<gene>
    <name evidence="1" type="ORF">TBIB3V08_LOCUS7903</name>
</gene>
<accession>A0A7R9F1Z0</accession>
<name>A0A7R9F1Z0_9NEOP</name>